<dbReference type="Gene3D" id="3.40.190.10">
    <property type="entry name" value="Periplasmic binding protein-like II"/>
    <property type="match status" value="2"/>
</dbReference>
<accession>A0ABD5MHS1</accession>
<proteinExistence type="predicted"/>
<dbReference type="SUPFAM" id="SSF53850">
    <property type="entry name" value="Periplasmic binding protein-like II"/>
    <property type="match status" value="1"/>
</dbReference>
<dbReference type="PANTHER" id="PTHR30024">
    <property type="entry name" value="ALIPHATIC SULFONATES-BINDING PROTEIN-RELATED"/>
    <property type="match status" value="1"/>
</dbReference>
<protein>
    <submittedName>
        <fullName evidence="2">ABC transporter substrate-binding protein</fullName>
    </submittedName>
</protein>
<dbReference type="Proteomes" id="UP001570511">
    <property type="component" value="Unassembled WGS sequence"/>
</dbReference>
<evidence type="ECO:0000313" key="2">
    <source>
        <dbReference type="EMBL" id="MFA1612498.1"/>
    </source>
</evidence>
<dbReference type="PROSITE" id="PS51257">
    <property type="entry name" value="PROKAR_LIPOPROTEIN"/>
    <property type="match status" value="1"/>
</dbReference>
<organism evidence="2 3">
    <name type="scientific">Halobellus rubicundus</name>
    <dbReference type="NCBI Taxonomy" id="2996466"/>
    <lineage>
        <taxon>Archaea</taxon>
        <taxon>Methanobacteriati</taxon>
        <taxon>Methanobacteriota</taxon>
        <taxon>Stenosarchaea group</taxon>
        <taxon>Halobacteria</taxon>
        <taxon>Halobacteriales</taxon>
        <taxon>Haloferacaceae</taxon>
        <taxon>Halobellus</taxon>
    </lineage>
</organism>
<dbReference type="Pfam" id="PF09084">
    <property type="entry name" value="NMT1"/>
    <property type="match status" value="1"/>
</dbReference>
<gene>
    <name evidence="2" type="ORF">OS889_16025</name>
</gene>
<name>A0ABD5MHS1_9EURY</name>
<dbReference type="RefSeq" id="WP_372391739.1">
    <property type="nucleotide sequence ID" value="NZ_JBGNYA010000002.1"/>
</dbReference>
<dbReference type="AlphaFoldDB" id="A0ABD5MHS1"/>
<evidence type="ECO:0000259" key="1">
    <source>
        <dbReference type="Pfam" id="PF09084"/>
    </source>
</evidence>
<sequence length="337" mass="36520">MPDYTRRGALKRGTALGTTIGLSGLAGCSSILGGGGTQELRFNFTVPIENTGSLFDIPEVQDELPNVGEEYELTVSRDGATTDSVNALAAGETDVVLVANVSYSNTVLGEAVPGGLTAIASGFGDAYEDQYGFTVYSLPDSDITDPEDLEGATLAVNTLGGGIFAVWMHQLREVGLSQEDVEFVEQGFPTFTAGLRDGIFDAAIFPALFAPEPRSEGFTEVFSSQDILDPYPHAFLASGNNVLDEKEDSVRAFLEDYQALIDYAFNNRDQIVSLASEHFEIPEETVDAFYLTENDYYRGSAELDMEGLQYAVDLVNEVNVIEESFDVTEYATNEYLP</sequence>
<dbReference type="InterPro" id="IPR015168">
    <property type="entry name" value="SsuA/THI5"/>
</dbReference>
<reference evidence="2 3" key="1">
    <citation type="submission" date="2024-08" db="EMBL/GenBank/DDBJ databases">
        <title>Halobellus sp. MBLA0158 whole genome sequence.</title>
        <authorList>
            <person name="Hwang C.Y."/>
            <person name="Cho E.-S."/>
            <person name="Seo M.-J."/>
        </authorList>
    </citation>
    <scope>NUCLEOTIDE SEQUENCE [LARGE SCALE GENOMIC DNA]</scope>
    <source>
        <strain evidence="2 3">MBLA0158</strain>
    </source>
</reference>
<feature type="domain" description="SsuA/THI5-like" evidence="1">
    <location>
        <begin position="81"/>
        <end position="269"/>
    </location>
</feature>
<keyword evidence="3" id="KW-1185">Reference proteome</keyword>
<comment type="caution">
    <text evidence="2">The sequence shown here is derived from an EMBL/GenBank/DDBJ whole genome shotgun (WGS) entry which is preliminary data.</text>
</comment>
<evidence type="ECO:0000313" key="3">
    <source>
        <dbReference type="Proteomes" id="UP001570511"/>
    </source>
</evidence>
<dbReference type="EMBL" id="JBGNYA010000002">
    <property type="protein sequence ID" value="MFA1612498.1"/>
    <property type="molecule type" value="Genomic_DNA"/>
</dbReference>